<keyword evidence="5" id="KW-1185">Reference proteome</keyword>
<feature type="domain" description="Kinesin motor" evidence="3">
    <location>
        <begin position="1"/>
        <end position="55"/>
    </location>
</feature>
<dbReference type="GO" id="GO:0005524">
    <property type="term" value="F:ATP binding"/>
    <property type="evidence" value="ECO:0007669"/>
    <property type="project" value="UniProtKB-UniRule"/>
</dbReference>
<reference evidence="4 5" key="1">
    <citation type="journal article" date="2021" name="Nat. Plants">
        <title>The Taxus genome provides insights into paclitaxel biosynthesis.</title>
        <authorList>
            <person name="Xiong X."/>
            <person name="Gou J."/>
            <person name="Liao Q."/>
            <person name="Li Y."/>
            <person name="Zhou Q."/>
            <person name="Bi G."/>
            <person name="Li C."/>
            <person name="Du R."/>
            <person name="Wang X."/>
            <person name="Sun T."/>
            <person name="Guo L."/>
            <person name="Liang H."/>
            <person name="Lu P."/>
            <person name="Wu Y."/>
            <person name="Zhang Z."/>
            <person name="Ro D.K."/>
            <person name="Shang Y."/>
            <person name="Huang S."/>
            <person name="Yan J."/>
        </authorList>
    </citation>
    <scope>NUCLEOTIDE SEQUENCE [LARGE SCALE GENOMIC DNA]</scope>
    <source>
        <strain evidence="4">Ta-2019</strain>
    </source>
</reference>
<dbReference type="EMBL" id="JAHRHJ020000009">
    <property type="protein sequence ID" value="KAH9302516.1"/>
    <property type="molecule type" value="Genomic_DNA"/>
</dbReference>
<dbReference type="GO" id="GO:0008017">
    <property type="term" value="F:microtubule binding"/>
    <property type="evidence" value="ECO:0007669"/>
    <property type="project" value="InterPro"/>
</dbReference>
<evidence type="ECO:0000259" key="3">
    <source>
        <dbReference type="PROSITE" id="PS50067"/>
    </source>
</evidence>
<dbReference type="Pfam" id="PF00225">
    <property type="entry name" value="Kinesin"/>
    <property type="match status" value="1"/>
</dbReference>
<evidence type="ECO:0000313" key="4">
    <source>
        <dbReference type="EMBL" id="KAH9302516.1"/>
    </source>
</evidence>
<evidence type="ECO:0000313" key="5">
    <source>
        <dbReference type="Proteomes" id="UP000824469"/>
    </source>
</evidence>
<dbReference type="GO" id="GO:0007052">
    <property type="term" value="P:mitotic spindle organization"/>
    <property type="evidence" value="ECO:0007669"/>
    <property type="project" value="TreeGrafter"/>
</dbReference>
<name>A0AA38FHV1_TAXCH</name>
<evidence type="ECO:0000256" key="1">
    <source>
        <dbReference type="ARBA" id="ARBA00023175"/>
    </source>
</evidence>
<comment type="caution">
    <text evidence="4">The sequence shown here is derived from an EMBL/GenBank/DDBJ whole genome shotgun (WGS) entry which is preliminary data.</text>
</comment>
<dbReference type="PANTHER" id="PTHR47969:SF9">
    <property type="entry name" value="KINESIN-LIKE PROTEIN"/>
    <property type="match status" value="1"/>
</dbReference>
<protein>
    <recommendedName>
        <fullName evidence="3">Kinesin motor domain-containing protein</fullName>
    </recommendedName>
</protein>
<dbReference type="GO" id="GO:0007018">
    <property type="term" value="P:microtubule-based movement"/>
    <property type="evidence" value="ECO:0007669"/>
    <property type="project" value="InterPro"/>
</dbReference>
<keyword evidence="2" id="KW-0067">ATP-binding</keyword>
<dbReference type="InterPro" id="IPR036961">
    <property type="entry name" value="Kinesin_motor_dom_sf"/>
</dbReference>
<keyword evidence="1 2" id="KW-0505">Motor protein</keyword>
<comment type="similarity">
    <text evidence="2">Belongs to the TRAFAC class myosin-kinesin ATPase superfamily. Kinesin family.</text>
</comment>
<accession>A0AA38FHV1</accession>
<feature type="non-terminal residue" evidence="4">
    <location>
        <position position="55"/>
    </location>
</feature>
<dbReference type="InterPro" id="IPR027640">
    <property type="entry name" value="Kinesin-like_fam"/>
</dbReference>
<gene>
    <name evidence="4" type="ORF">KI387_014099</name>
</gene>
<dbReference type="PANTHER" id="PTHR47969">
    <property type="entry name" value="CHROMOSOME-ASSOCIATED KINESIN KIF4A-RELATED"/>
    <property type="match status" value="1"/>
</dbReference>
<feature type="binding site" evidence="2">
    <location>
        <begin position="44"/>
        <end position="51"/>
    </location>
    <ligand>
        <name>ATP</name>
        <dbReference type="ChEBI" id="CHEBI:30616"/>
    </ligand>
</feature>
<dbReference type="Proteomes" id="UP000824469">
    <property type="component" value="Unassembled WGS sequence"/>
</dbReference>
<dbReference type="Gene3D" id="3.40.850.10">
    <property type="entry name" value="Kinesin motor domain"/>
    <property type="match status" value="1"/>
</dbReference>
<sequence>RYESYKLDFCYGQEDEVGQIFLREVDPILPGLFCGSNATVFAYGATGSGKTYTMQ</sequence>
<proteinExistence type="inferred from homology"/>
<dbReference type="GO" id="GO:0051231">
    <property type="term" value="P:spindle elongation"/>
    <property type="evidence" value="ECO:0007669"/>
    <property type="project" value="TreeGrafter"/>
</dbReference>
<dbReference type="SUPFAM" id="SSF52540">
    <property type="entry name" value="P-loop containing nucleoside triphosphate hydrolases"/>
    <property type="match status" value="1"/>
</dbReference>
<dbReference type="InterPro" id="IPR027417">
    <property type="entry name" value="P-loop_NTPase"/>
</dbReference>
<dbReference type="PROSITE" id="PS50067">
    <property type="entry name" value="KINESIN_MOTOR_2"/>
    <property type="match status" value="1"/>
</dbReference>
<feature type="non-terminal residue" evidence="4">
    <location>
        <position position="1"/>
    </location>
</feature>
<evidence type="ECO:0000256" key="2">
    <source>
        <dbReference type="PROSITE-ProRule" id="PRU00283"/>
    </source>
</evidence>
<dbReference type="AlphaFoldDB" id="A0AA38FHV1"/>
<keyword evidence="2" id="KW-0547">Nucleotide-binding</keyword>
<dbReference type="InterPro" id="IPR001752">
    <property type="entry name" value="Kinesin_motor_dom"/>
</dbReference>
<organism evidence="4 5">
    <name type="scientific">Taxus chinensis</name>
    <name type="common">Chinese yew</name>
    <name type="synonym">Taxus wallichiana var. chinensis</name>
    <dbReference type="NCBI Taxonomy" id="29808"/>
    <lineage>
        <taxon>Eukaryota</taxon>
        <taxon>Viridiplantae</taxon>
        <taxon>Streptophyta</taxon>
        <taxon>Embryophyta</taxon>
        <taxon>Tracheophyta</taxon>
        <taxon>Spermatophyta</taxon>
        <taxon>Pinopsida</taxon>
        <taxon>Pinidae</taxon>
        <taxon>Conifers II</taxon>
        <taxon>Cupressales</taxon>
        <taxon>Taxaceae</taxon>
        <taxon>Taxus</taxon>
    </lineage>
</organism>
<dbReference type="GO" id="GO:0005875">
    <property type="term" value="C:microtubule associated complex"/>
    <property type="evidence" value="ECO:0007669"/>
    <property type="project" value="TreeGrafter"/>
</dbReference>
<dbReference type="GO" id="GO:0003777">
    <property type="term" value="F:microtubule motor activity"/>
    <property type="evidence" value="ECO:0007669"/>
    <property type="project" value="InterPro"/>
</dbReference>